<keyword evidence="1" id="KW-0479">Metal-binding</keyword>
<evidence type="ECO:0000256" key="1">
    <source>
        <dbReference type="ARBA" id="ARBA00022723"/>
    </source>
</evidence>
<feature type="region of interest" description="Disordered" evidence="5">
    <location>
        <begin position="1442"/>
        <end position="1485"/>
    </location>
</feature>
<dbReference type="GO" id="GO:0000209">
    <property type="term" value="P:protein polyubiquitination"/>
    <property type="evidence" value="ECO:0007669"/>
    <property type="project" value="TreeGrafter"/>
</dbReference>
<dbReference type="Pfam" id="PF11547">
    <property type="entry name" value="E3_UbLigase_EDD"/>
    <property type="match status" value="1"/>
</dbReference>
<feature type="compositionally biased region" description="Polar residues" evidence="5">
    <location>
        <begin position="1464"/>
        <end position="1485"/>
    </location>
</feature>
<dbReference type="WBParaSite" id="SBAD_0000371701-mRNA-1">
    <property type="protein sequence ID" value="SBAD_0000371701-mRNA-1"/>
    <property type="gene ID" value="SBAD_0000371701"/>
</dbReference>
<dbReference type="Proteomes" id="UP000270296">
    <property type="component" value="Unassembled WGS sequence"/>
</dbReference>
<dbReference type="GO" id="GO:0034450">
    <property type="term" value="F:ubiquitin-ubiquitin ligase activity"/>
    <property type="evidence" value="ECO:0007669"/>
    <property type="project" value="TreeGrafter"/>
</dbReference>
<evidence type="ECO:0000259" key="6">
    <source>
        <dbReference type="PROSITE" id="PS51157"/>
    </source>
</evidence>
<dbReference type="GO" id="GO:0008270">
    <property type="term" value="F:zinc ion binding"/>
    <property type="evidence" value="ECO:0007669"/>
    <property type="project" value="UniProtKB-KW"/>
</dbReference>
<dbReference type="CDD" id="cd19675">
    <property type="entry name" value="UBR-box_UBR5"/>
    <property type="match status" value="1"/>
</dbReference>
<dbReference type="GO" id="GO:0005634">
    <property type="term" value="C:nucleus"/>
    <property type="evidence" value="ECO:0007669"/>
    <property type="project" value="TreeGrafter"/>
</dbReference>
<feature type="zinc finger region" description="UBR-type" evidence="4">
    <location>
        <begin position="1042"/>
        <end position="1110"/>
    </location>
</feature>
<keyword evidence="8" id="KW-1185">Reference proteome</keyword>
<dbReference type="InterPro" id="IPR024725">
    <property type="entry name" value="UBR5_UBA"/>
</dbReference>
<dbReference type="EMBL" id="UZAM01007813">
    <property type="protein sequence ID" value="VDP01562.1"/>
    <property type="molecule type" value="Genomic_DNA"/>
</dbReference>
<dbReference type="GO" id="GO:0043130">
    <property type="term" value="F:ubiquitin binding"/>
    <property type="evidence" value="ECO:0007669"/>
    <property type="project" value="InterPro"/>
</dbReference>
<accession>A0A183IIW0</accession>
<evidence type="ECO:0000256" key="3">
    <source>
        <dbReference type="ARBA" id="ARBA00022833"/>
    </source>
</evidence>
<evidence type="ECO:0000256" key="4">
    <source>
        <dbReference type="PROSITE-ProRule" id="PRU00508"/>
    </source>
</evidence>
<dbReference type="PROSITE" id="PS51157">
    <property type="entry name" value="ZF_UBR"/>
    <property type="match status" value="1"/>
</dbReference>
<dbReference type="PANTHER" id="PTHR46276:SF1">
    <property type="entry name" value="E3 UBIQUITIN-PROTEIN LIGASE UBR5"/>
    <property type="match status" value="1"/>
</dbReference>
<feature type="compositionally biased region" description="Low complexity" evidence="5">
    <location>
        <begin position="91"/>
        <end position="117"/>
    </location>
</feature>
<gene>
    <name evidence="7" type="ORF">SBAD_LOCUS3556</name>
</gene>
<dbReference type="SMART" id="SM00396">
    <property type="entry name" value="ZnF_UBR1"/>
    <property type="match status" value="1"/>
</dbReference>
<evidence type="ECO:0000256" key="5">
    <source>
        <dbReference type="SAM" id="MobiDB-lite"/>
    </source>
</evidence>
<feature type="compositionally biased region" description="Acidic residues" evidence="5">
    <location>
        <begin position="1450"/>
        <end position="1460"/>
    </location>
</feature>
<reference evidence="9" key="1">
    <citation type="submission" date="2016-06" db="UniProtKB">
        <authorList>
            <consortium name="WormBaseParasite"/>
        </authorList>
    </citation>
    <scope>IDENTIFICATION</scope>
</reference>
<dbReference type="PANTHER" id="PTHR46276">
    <property type="entry name" value="E3 UBIQUITIN-PROTEIN LIGASE UBR5"/>
    <property type="match status" value="1"/>
</dbReference>
<dbReference type="OrthoDB" id="5806595at2759"/>
<keyword evidence="2" id="KW-0863">Zinc-finger</keyword>
<feature type="region of interest" description="Disordered" evidence="5">
    <location>
        <begin position="465"/>
        <end position="485"/>
    </location>
</feature>
<feature type="compositionally biased region" description="Acidic residues" evidence="5">
    <location>
        <begin position="1512"/>
        <end position="1545"/>
    </location>
</feature>
<dbReference type="InterPro" id="IPR003126">
    <property type="entry name" value="Znf_UBR"/>
</dbReference>
<feature type="region of interest" description="Disordered" evidence="5">
    <location>
        <begin position="83"/>
        <end position="117"/>
    </location>
</feature>
<feature type="region of interest" description="Disordered" evidence="5">
    <location>
        <begin position="1512"/>
        <end position="1578"/>
    </location>
</feature>
<dbReference type="GO" id="GO:0090263">
    <property type="term" value="P:positive regulation of canonical Wnt signaling pathway"/>
    <property type="evidence" value="ECO:0007669"/>
    <property type="project" value="TreeGrafter"/>
</dbReference>
<dbReference type="InterPro" id="IPR047503">
    <property type="entry name" value="UBR-box_UBR5"/>
</dbReference>
<organism evidence="9">
    <name type="scientific">Soboliphyme baturini</name>
    <dbReference type="NCBI Taxonomy" id="241478"/>
    <lineage>
        <taxon>Eukaryota</taxon>
        <taxon>Metazoa</taxon>
        <taxon>Ecdysozoa</taxon>
        <taxon>Nematoda</taxon>
        <taxon>Enoplea</taxon>
        <taxon>Dorylaimia</taxon>
        <taxon>Dioctophymatida</taxon>
        <taxon>Dioctophymatoidea</taxon>
        <taxon>Soboliphymatidae</taxon>
        <taxon>Soboliphyme</taxon>
    </lineage>
</organism>
<dbReference type="CDD" id="cd14423">
    <property type="entry name" value="CUE_UBR5"/>
    <property type="match status" value="1"/>
</dbReference>
<keyword evidence="3" id="KW-0862">Zinc</keyword>
<evidence type="ECO:0000256" key="2">
    <source>
        <dbReference type="ARBA" id="ARBA00022771"/>
    </source>
</evidence>
<protein>
    <submittedName>
        <fullName evidence="9">UBR-type domain-containing protein</fullName>
    </submittedName>
</protein>
<dbReference type="FunFam" id="1.10.8.10:FF:000009">
    <property type="entry name" value="Putative E3 ubiquitin-protein ligase UBR5"/>
    <property type="match status" value="1"/>
</dbReference>
<feature type="domain" description="UBR-type" evidence="6">
    <location>
        <begin position="1042"/>
        <end position="1110"/>
    </location>
</feature>
<reference evidence="7 8" key="2">
    <citation type="submission" date="2018-11" db="EMBL/GenBank/DDBJ databases">
        <authorList>
            <consortium name="Pathogen Informatics"/>
        </authorList>
    </citation>
    <scope>NUCLEOTIDE SEQUENCE [LARGE SCALE GENOMIC DNA]</scope>
</reference>
<evidence type="ECO:0000313" key="7">
    <source>
        <dbReference type="EMBL" id="VDP01562.1"/>
    </source>
</evidence>
<name>A0A183IIW0_9BILA</name>
<dbReference type="Gene3D" id="1.10.8.10">
    <property type="entry name" value="DNA helicase RuvA subunit, C-terminal domain"/>
    <property type="match status" value="1"/>
</dbReference>
<evidence type="ECO:0000313" key="8">
    <source>
        <dbReference type="Proteomes" id="UP000270296"/>
    </source>
</evidence>
<evidence type="ECO:0000313" key="9">
    <source>
        <dbReference type="WBParaSite" id="SBAD_0000371701-mRNA-1"/>
    </source>
</evidence>
<dbReference type="GO" id="GO:0005737">
    <property type="term" value="C:cytoplasm"/>
    <property type="evidence" value="ECO:0007669"/>
    <property type="project" value="TreeGrafter"/>
</dbReference>
<sequence length="1578" mass="172760">MTSLHFAAYPVPGGEQQFMKRMREVSNSMNTRGFTWPSCLSTIAGLDIKDIAIGPNHAAFLLEDGRVCRIALNIFADRFDTGKTSGKPVKTETSSNTRSPSSVTSGESSTSAPSTFSSRAAKIRRVMMARGRVGRGVIVGSRPLIPASAVPEELIAQAQVVLQGKSREVIIRELQKTNCDVNQAVNNLLSRDDDETEDFDDTGDSYLPEELISLLDTGLQGDQPSVIIDADAIYGDEVWGYSIRRRSGDGKSEKPAAEQPKDSTAQKNLNTLNPIALGGQLEFWETTVTIHSKSAKLLLTQERITGLATSSVRATLMTEKKKLASFVDDLLGESIADAGLLPCNQRVKMLERTKAKAKRHVSFDTNEITPGCQVRLRATPMYHSGAVGFTTVNGYPQVGVLMESAWTINETCRFRVVSHGSDLNSTLKELESIDDSPPLLSNSSSASNNVSSSANASAVTGVNTASSEVQATGSSGSGDSSDSRTPILLNLRRRVKRLAQMALKEEVVEKEEAWNLKDVVIIEENRSFTVGNVMMVDGPYCAVIFPEKHDRHVVDEQGDLMERCRLLRKEDLVVVYFSDVVSSGLLPALVSQVSKSAVLMSTSDCIQREPKKMPPVFIGTLIDFAVDSNGVWFLSQKDEKIMMSKFSLNGKPYYESVISEHPNSFLNFPCSSKPRIFNSGEESVMAVLDGNRCVFPLWKDSDCSIIVGHPWGLCPVGSVGIGIHPNKNSSDSSKCSKVAVLSFFIRPPKLMRHVLQCDFDCARQVIDQLAAEGNAEQIHDEIVKTRADGNRNILHMCAALSVPPSNLENVDTYVGAELSSVKASDCAAAAATRTLYDVKWDDMVNATRPRLRRLTASLLSNNLGMSVSEIMQFVGHPLRWSDSVSGSQSSTYQSRFELPLPPADWPMASASETAPSSSNDAVDMSVDVSSIPLPPPFPPMPCAVAETKERQENSIRLLRYLCEKSVLSSYVQELLVTKDQNGMTPFMYAISCRVYHVAILLWETIQRMAKFSQQFAEKATMAIFPPDSNLDNSPLFLLCYNDTCSFTWTGDEHINQDIFECRTCGLVGSLCCCTECANICHRNHDCKLKKTSPTAYCDCWEKCRCKALIAGNQAARFDLFNRVTMETDLVMKANEKGEHALLFLAKTVGRQASEQRQYRQSRAKVTQKAASGNDEASGSFQLLRMSSFPVLFVGGNMPEHDLDPPKFAKKALEKLLCYWPAVKAMALSGCKQINKSTPLSEDMFYLLSQNGVTFLDRFIYCLLVKCPSEQLEIFLTTMIKQIQLPEFSAEDRLVVQRCVRSVVRIYALLSIALSPGYGRKKRCLAAGACVHKCIFGICSVSQPVLKCRRIFQALLTYAVEELASAADAVMAPVRLGVLKCTQQFMPMSSFNEAIESIEKLLLADPLIASASKNETASSAVISNFADEMVSLSQEERRIIYDEVNLSDPDATSESDSDTEMEAGSKNTAVNQSSQSPGHEDSGQVTLYYSDNDSVASASQSGEVIDADGEYVDGADADADQQDAEDESEVSDSDDLEEEHLNESESELVRNNNNTSGGGSGGGVASSSSESNGWFKLLL</sequence>
<proteinExistence type="predicted"/>